<dbReference type="RefSeq" id="WP_097133843.1">
    <property type="nucleotide sequence ID" value="NZ_OCMT01000005.1"/>
</dbReference>
<dbReference type="EMBL" id="OCMT01000005">
    <property type="protein sequence ID" value="SOD20334.1"/>
    <property type="molecule type" value="Genomic_DNA"/>
</dbReference>
<evidence type="ECO:0000313" key="9">
    <source>
        <dbReference type="Proteomes" id="UP000219281"/>
    </source>
</evidence>
<feature type="transmembrane region" description="Helical" evidence="6">
    <location>
        <begin position="37"/>
        <end position="55"/>
    </location>
</feature>
<accession>A0A286AEK3</accession>
<dbReference type="Proteomes" id="UP000219281">
    <property type="component" value="Unassembled WGS sequence"/>
</dbReference>
<proteinExistence type="predicted"/>
<feature type="domain" description="Polysaccharide chain length determinant N-terminal" evidence="7">
    <location>
        <begin position="26"/>
        <end position="79"/>
    </location>
</feature>
<evidence type="ECO:0000256" key="1">
    <source>
        <dbReference type="ARBA" id="ARBA00004651"/>
    </source>
</evidence>
<feature type="transmembrane region" description="Helical" evidence="6">
    <location>
        <begin position="337"/>
        <end position="357"/>
    </location>
</feature>
<keyword evidence="5 6" id="KW-0472">Membrane</keyword>
<dbReference type="InterPro" id="IPR003856">
    <property type="entry name" value="LPS_length_determ_N"/>
</dbReference>
<gene>
    <name evidence="8" type="ORF">SAMN06297358_4050</name>
</gene>
<protein>
    <submittedName>
        <fullName evidence="8">Chain length determinant protein</fullName>
    </submittedName>
</protein>
<dbReference type="AlphaFoldDB" id="A0A286AEK3"/>
<sequence>MTNEVDKNNQTDKDQLTLREFVLKVIEWWSYFWSKKWTIIIAGLLGGIIGFVYAYTRKPVYTATTTFVLDSGEKSGGLGAYSGVASMMGIDLSPNGGGMFERDNILDLYQSRKMIEKTLFSSTDGISKKPLIEMYIDINKLREGWKNDPILKDINFSVTDYKKKWIDPKEQRICDSLIGAIAQNISKGHLNVLKPNKLLSKIQVEVKSGDEVFSKRFNEELVKNVNDFYIQTKIKKSLANVTILQHKTDSVRAVMNGAIYNAVAISDATPNLNPTRQVQRIVPIQKAQVSTETNKAILGTLIQNLEMAKMSLLKEAPLIEVIDGPVYPLLKTKKSKIIYLLIGSIAFGFLTIIILIVKRVISSHLPK</sequence>
<evidence type="ECO:0000259" key="7">
    <source>
        <dbReference type="Pfam" id="PF02706"/>
    </source>
</evidence>
<keyword evidence="2" id="KW-1003">Cell membrane</keyword>
<comment type="subcellular location">
    <subcellularLocation>
        <location evidence="1">Cell membrane</location>
        <topology evidence="1">Multi-pass membrane protein</topology>
    </subcellularLocation>
</comment>
<evidence type="ECO:0000256" key="5">
    <source>
        <dbReference type="ARBA" id="ARBA00023136"/>
    </source>
</evidence>
<keyword evidence="4 6" id="KW-1133">Transmembrane helix</keyword>
<keyword evidence="9" id="KW-1185">Reference proteome</keyword>
<evidence type="ECO:0000256" key="4">
    <source>
        <dbReference type="ARBA" id="ARBA00022989"/>
    </source>
</evidence>
<name>A0A286AEK3_9SPHI</name>
<evidence type="ECO:0000256" key="2">
    <source>
        <dbReference type="ARBA" id="ARBA00022475"/>
    </source>
</evidence>
<evidence type="ECO:0000256" key="6">
    <source>
        <dbReference type="SAM" id="Phobius"/>
    </source>
</evidence>
<evidence type="ECO:0000313" key="8">
    <source>
        <dbReference type="EMBL" id="SOD20334.1"/>
    </source>
</evidence>
<dbReference type="OrthoDB" id="745212at2"/>
<dbReference type="PANTHER" id="PTHR32309:SF31">
    <property type="entry name" value="CAPSULAR EXOPOLYSACCHARIDE FAMILY"/>
    <property type="match status" value="1"/>
</dbReference>
<organism evidence="8 9">
    <name type="scientific">Pedobacter xixiisoli</name>
    <dbReference type="NCBI Taxonomy" id="1476464"/>
    <lineage>
        <taxon>Bacteria</taxon>
        <taxon>Pseudomonadati</taxon>
        <taxon>Bacteroidota</taxon>
        <taxon>Sphingobacteriia</taxon>
        <taxon>Sphingobacteriales</taxon>
        <taxon>Sphingobacteriaceae</taxon>
        <taxon>Pedobacter</taxon>
    </lineage>
</organism>
<dbReference type="GO" id="GO:0005886">
    <property type="term" value="C:plasma membrane"/>
    <property type="evidence" value="ECO:0007669"/>
    <property type="project" value="UniProtKB-SubCell"/>
</dbReference>
<evidence type="ECO:0000256" key="3">
    <source>
        <dbReference type="ARBA" id="ARBA00022692"/>
    </source>
</evidence>
<reference evidence="9" key="1">
    <citation type="submission" date="2017-09" db="EMBL/GenBank/DDBJ databases">
        <authorList>
            <person name="Varghese N."/>
            <person name="Submissions S."/>
        </authorList>
    </citation>
    <scope>NUCLEOTIDE SEQUENCE [LARGE SCALE GENOMIC DNA]</scope>
    <source>
        <strain evidence="9">CGMCC 1.12803</strain>
    </source>
</reference>
<dbReference type="PANTHER" id="PTHR32309">
    <property type="entry name" value="TYROSINE-PROTEIN KINASE"/>
    <property type="match status" value="1"/>
</dbReference>
<keyword evidence="3 6" id="KW-0812">Transmembrane</keyword>
<dbReference type="Pfam" id="PF02706">
    <property type="entry name" value="Wzz"/>
    <property type="match status" value="1"/>
</dbReference>
<dbReference type="InterPro" id="IPR050445">
    <property type="entry name" value="Bact_polysacc_biosynth/exp"/>
</dbReference>